<dbReference type="KEGG" id="lrs:PX52LOC_00435"/>
<organism evidence="2 3">
    <name type="scientific">Limnoglobus roseus</name>
    <dbReference type="NCBI Taxonomy" id="2598579"/>
    <lineage>
        <taxon>Bacteria</taxon>
        <taxon>Pseudomonadati</taxon>
        <taxon>Planctomycetota</taxon>
        <taxon>Planctomycetia</taxon>
        <taxon>Gemmatales</taxon>
        <taxon>Gemmataceae</taxon>
        <taxon>Limnoglobus</taxon>
    </lineage>
</organism>
<sequence>MKAILLMTAGLILAGPGCLHFKPVGPLAGLAAPAADGKNAESPEPILRDAPRPTLPSVYVTPSEITAANAEEAMKRLTQELETDRRTMDAMPRYAEVSVVK</sequence>
<dbReference type="RefSeq" id="WP_149108538.1">
    <property type="nucleotide sequence ID" value="NZ_CP042425.1"/>
</dbReference>
<accession>A0A5C1A5I0</accession>
<protein>
    <submittedName>
        <fullName evidence="2">Uncharacterized protein</fullName>
    </submittedName>
</protein>
<keyword evidence="3" id="KW-1185">Reference proteome</keyword>
<feature type="compositionally biased region" description="Basic and acidic residues" evidence="1">
    <location>
        <begin position="38"/>
        <end position="51"/>
    </location>
</feature>
<evidence type="ECO:0000313" key="3">
    <source>
        <dbReference type="Proteomes" id="UP000324974"/>
    </source>
</evidence>
<name>A0A5C1A5I0_9BACT</name>
<reference evidence="3" key="1">
    <citation type="submission" date="2019-08" db="EMBL/GenBank/DDBJ databases">
        <title>Limnoglobus roseus gen. nov., sp. nov., a novel freshwater planctomycete with a giant genome from the family Gemmataceae.</title>
        <authorList>
            <person name="Kulichevskaya I.S."/>
            <person name="Naumoff D.G."/>
            <person name="Miroshnikov K."/>
            <person name="Ivanova A."/>
            <person name="Philippov D.A."/>
            <person name="Hakobyan A."/>
            <person name="Rijpstra I.C."/>
            <person name="Sinninghe Damste J.S."/>
            <person name="Liesack W."/>
            <person name="Dedysh S.N."/>
        </authorList>
    </citation>
    <scope>NUCLEOTIDE SEQUENCE [LARGE SCALE GENOMIC DNA]</scope>
    <source>
        <strain evidence="3">PX52</strain>
    </source>
</reference>
<evidence type="ECO:0000313" key="2">
    <source>
        <dbReference type="EMBL" id="QEL13577.1"/>
    </source>
</evidence>
<gene>
    <name evidence="2" type="ORF">PX52LOC_00435</name>
</gene>
<feature type="region of interest" description="Disordered" evidence="1">
    <location>
        <begin position="33"/>
        <end position="53"/>
    </location>
</feature>
<dbReference type="AlphaFoldDB" id="A0A5C1A5I0"/>
<dbReference type="EMBL" id="CP042425">
    <property type="protein sequence ID" value="QEL13577.1"/>
    <property type="molecule type" value="Genomic_DNA"/>
</dbReference>
<proteinExistence type="predicted"/>
<dbReference type="Proteomes" id="UP000324974">
    <property type="component" value="Chromosome"/>
</dbReference>
<evidence type="ECO:0000256" key="1">
    <source>
        <dbReference type="SAM" id="MobiDB-lite"/>
    </source>
</evidence>